<dbReference type="Gene3D" id="3.40.50.300">
    <property type="entry name" value="P-loop containing nucleotide triphosphate hydrolases"/>
    <property type="match status" value="1"/>
</dbReference>
<name>G9WZK8_9FIRM</name>
<dbReference type="PANTHER" id="PTHR10695">
    <property type="entry name" value="DEPHOSPHO-COA KINASE-RELATED"/>
    <property type="match status" value="1"/>
</dbReference>
<evidence type="ECO:0000313" key="5">
    <source>
        <dbReference type="EMBL" id="EHL15895.1"/>
    </source>
</evidence>
<keyword evidence="3" id="KW-0808">Transferase</keyword>
<comment type="catalytic activity">
    <reaction evidence="3">
        <text>3'-dephospho-CoA + ATP = ADP + CoA + H(+)</text>
        <dbReference type="Rhea" id="RHEA:18245"/>
        <dbReference type="ChEBI" id="CHEBI:15378"/>
        <dbReference type="ChEBI" id="CHEBI:30616"/>
        <dbReference type="ChEBI" id="CHEBI:57287"/>
        <dbReference type="ChEBI" id="CHEBI:57328"/>
        <dbReference type="ChEBI" id="CHEBI:456216"/>
        <dbReference type="EC" id="2.7.1.24"/>
    </reaction>
</comment>
<dbReference type="PANTHER" id="PTHR10695:SF46">
    <property type="entry name" value="BIFUNCTIONAL COENZYME A SYNTHASE-RELATED"/>
    <property type="match status" value="1"/>
</dbReference>
<dbReference type="InterPro" id="IPR027417">
    <property type="entry name" value="P-loop_NTPase"/>
</dbReference>
<keyword evidence="2 3" id="KW-0067">ATP-binding</keyword>
<dbReference type="GO" id="GO:0005737">
    <property type="term" value="C:cytoplasm"/>
    <property type="evidence" value="ECO:0007669"/>
    <property type="project" value="UniProtKB-SubCell"/>
</dbReference>
<comment type="caution">
    <text evidence="5">The sequence shown here is derived from an EMBL/GenBank/DDBJ whole genome shotgun (WGS) entry which is preliminary data.</text>
</comment>
<dbReference type="HAMAP" id="MF_00376">
    <property type="entry name" value="Dephospho_CoA_kinase"/>
    <property type="match status" value="1"/>
</dbReference>
<evidence type="ECO:0000313" key="6">
    <source>
        <dbReference type="Proteomes" id="UP000006437"/>
    </source>
</evidence>
<evidence type="ECO:0000256" key="2">
    <source>
        <dbReference type="ARBA" id="ARBA00022840"/>
    </source>
</evidence>
<comment type="subcellular location">
    <subcellularLocation>
        <location evidence="3">Cytoplasm</location>
    </subcellularLocation>
</comment>
<gene>
    <name evidence="3" type="primary">coaE</name>
    <name evidence="5" type="ORF">HMPREF9629_01609</name>
</gene>
<dbReference type="PATRIC" id="fig|796937.3.peg.806"/>
<keyword evidence="3" id="KW-0963">Cytoplasm</keyword>
<sequence length="195" mass="22610">MKVVGITGSIASGKSEVSKYISSKGYKITDADYISRNITKKGNIGYKVIIDNFGHVIDKSEEIDRKKLSNIVFNDSKQLEKLNSLLHPLIFEEIDKNIKAFNKEKTVFLDAPLLFETMLYKKCDEIILIYCDEKTQIERIILRDNTDEEKARLIIEKQMSVEEKMKKSNYIVENNTTLDKLHFKIDEVLNIIIRD</sequence>
<reference evidence="5 6" key="1">
    <citation type="submission" date="2011-08" db="EMBL/GenBank/DDBJ databases">
        <title>The Genome Sequence of Eubacteriaceae bacterium ACC19a.</title>
        <authorList>
            <consortium name="The Broad Institute Genome Sequencing Platform"/>
            <person name="Earl A."/>
            <person name="Ward D."/>
            <person name="Feldgarden M."/>
            <person name="Gevers D."/>
            <person name="Sizova M."/>
            <person name="Hazen A."/>
            <person name="Epstein S."/>
            <person name="Young S.K."/>
            <person name="Zeng Q."/>
            <person name="Gargeya S."/>
            <person name="Fitzgerald M."/>
            <person name="Haas B."/>
            <person name="Abouelleil A."/>
            <person name="Alvarado L."/>
            <person name="Arachchi H.M."/>
            <person name="Berlin A."/>
            <person name="Brown A."/>
            <person name="Chapman S.B."/>
            <person name="Chen Z."/>
            <person name="Dunbar C."/>
            <person name="Freedman E."/>
            <person name="Gearin G."/>
            <person name="Gellesch M."/>
            <person name="Goldberg J."/>
            <person name="Griggs A."/>
            <person name="Gujja S."/>
            <person name="Heiman D."/>
            <person name="Howarth C."/>
            <person name="Larson L."/>
            <person name="Lui A."/>
            <person name="MacDonald P.J.P."/>
            <person name="Montmayeur A."/>
            <person name="Murphy C."/>
            <person name="Neiman D."/>
            <person name="Pearson M."/>
            <person name="Priest M."/>
            <person name="Roberts A."/>
            <person name="Saif S."/>
            <person name="Shea T."/>
            <person name="Shenoy N."/>
            <person name="Sisk P."/>
            <person name="Stolte C."/>
            <person name="Sykes S."/>
            <person name="Wortman J."/>
            <person name="Nusbaum C."/>
            <person name="Birren B."/>
        </authorList>
    </citation>
    <scope>NUCLEOTIDE SEQUENCE [LARGE SCALE GENOMIC DNA]</scope>
    <source>
        <strain evidence="5 6">ACC19a</strain>
    </source>
</reference>
<keyword evidence="1 3" id="KW-0547">Nucleotide-binding</keyword>
<dbReference type="UniPathway" id="UPA00241">
    <property type="reaction ID" value="UER00356"/>
</dbReference>
<comment type="similarity">
    <text evidence="3">Belongs to the CoaE family.</text>
</comment>
<dbReference type="PROSITE" id="PS51219">
    <property type="entry name" value="DPCK"/>
    <property type="match status" value="1"/>
</dbReference>
<keyword evidence="3" id="KW-0173">Coenzyme A biosynthesis</keyword>
<proteinExistence type="inferred from homology"/>
<comment type="pathway">
    <text evidence="3">Cofactor biosynthesis; coenzyme A biosynthesis; CoA from (R)-pantothenate: step 5/5.</text>
</comment>
<evidence type="ECO:0000256" key="4">
    <source>
        <dbReference type="NCBIfam" id="TIGR00152"/>
    </source>
</evidence>
<protein>
    <recommendedName>
        <fullName evidence="3 4">Dephospho-CoA kinase</fullName>
        <ecNumber evidence="3 4">2.7.1.24</ecNumber>
    </recommendedName>
    <alternativeName>
        <fullName evidence="3">Dephosphocoenzyme A kinase</fullName>
    </alternativeName>
</protein>
<organism evidence="5 6">
    <name type="scientific">Peptoanaerobacter stomatis</name>
    <dbReference type="NCBI Taxonomy" id="796937"/>
    <lineage>
        <taxon>Bacteria</taxon>
        <taxon>Bacillati</taxon>
        <taxon>Bacillota</taxon>
        <taxon>Clostridia</taxon>
        <taxon>Peptostreptococcales</taxon>
        <taxon>Filifactoraceae</taxon>
        <taxon>Peptoanaerobacter</taxon>
    </lineage>
</organism>
<comment type="function">
    <text evidence="3">Catalyzes the phosphorylation of the 3'-hydroxyl group of dephosphocoenzyme A to form coenzyme A.</text>
</comment>
<dbReference type="HOGENOM" id="CLU_057180_3_1_9"/>
<dbReference type="NCBIfam" id="TIGR00152">
    <property type="entry name" value="dephospho-CoA kinase"/>
    <property type="match status" value="1"/>
</dbReference>
<keyword evidence="3 5" id="KW-0418">Kinase</keyword>
<dbReference type="CDD" id="cd02022">
    <property type="entry name" value="DPCK"/>
    <property type="match status" value="1"/>
</dbReference>
<dbReference type="EMBL" id="AFZE01000008">
    <property type="protein sequence ID" value="EHL15895.1"/>
    <property type="molecule type" value="Genomic_DNA"/>
</dbReference>
<dbReference type="GO" id="GO:0004140">
    <property type="term" value="F:dephospho-CoA kinase activity"/>
    <property type="evidence" value="ECO:0007669"/>
    <property type="project" value="UniProtKB-UniRule"/>
</dbReference>
<dbReference type="SUPFAM" id="SSF52540">
    <property type="entry name" value="P-loop containing nucleoside triphosphate hydrolases"/>
    <property type="match status" value="1"/>
</dbReference>
<feature type="binding site" evidence="3">
    <location>
        <begin position="11"/>
        <end position="16"/>
    </location>
    <ligand>
        <name>ATP</name>
        <dbReference type="ChEBI" id="CHEBI:30616"/>
    </ligand>
</feature>
<dbReference type="RefSeq" id="WP_009525838.1">
    <property type="nucleotide sequence ID" value="NZ_JH414557.1"/>
</dbReference>
<dbReference type="EC" id="2.7.1.24" evidence="3 4"/>
<accession>G9WZK8</accession>
<dbReference type="Proteomes" id="UP000006437">
    <property type="component" value="Unassembled WGS sequence"/>
</dbReference>
<dbReference type="AlphaFoldDB" id="G9WZK8"/>
<dbReference type="GO" id="GO:0015937">
    <property type="term" value="P:coenzyme A biosynthetic process"/>
    <property type="evidence" value="ECO:0007669"/>
    <property type="project" value="UniProtKB-UniRule"/>
</dbReference>
<dbReference type="GO" id="GO:0005524">
    <property type="term" value="F:ATP binding"/>
    <property type="evidence" value="ECO:0007669"/>
    <property type="project" value="UniProtKB-UniRule"/>
</dbReference>
<evidence type="ECO:0000256" key="1">
    <source>
        <dbReference type="ARBA" id="ARBA00022741"/>
    </source>
</evidence>
<dbReference type="InterPro" id="IPR001977">
    <property type="entry name" value="Depp_CoAkinase"/>
</dbReference>
<dbReference type="Pfam" id="PF01121">
    <property type="entry name" value="CoaE"/>
    <property type="match status" value="1"/>
</dbReference>
<evidence type="ECO:0000256" key="3">
    <source>
        <dbReference type="HAMAP-Rule" id="MF_00376"/>
    </source>
</evidence>